<feature type="compositionally biased region" description="Low complexity" evidence="1">
    <location>
        <begin position="340"/>
        <end position="351"/>
    </location>
</feature>
<name>A0A9W4KFN5_9EURO</name>
<sequence length="411" mass="44837">MSENLSTTMSSSITILLPPLLPVTENDHGAWVITVSTILLIITILATTVTVISRIRVLRKVSWSDSTLFLSCVIFIPQTVCVNVASAHGIGKHRYALSNASFEKYSKVGKLGTYPERLYSNTIKMLFVSKLLAILVLGCSKAAVALLVLSLQPFEKITLACKLVLGFISTWTLASLIALGNQCDQPQPWNSSPERCVDQEMLYIALGGIHMLLDVVIIGLPVALLRQVQIIRWKRHQISALFAMRILVLALTIAGLRSLRPLYDSKPIDETWNGLMPAIWLQLILSSSIICTCIPTLKRVLAELQTGMMAGVVSDFFEQSVSGHTNSGDRSASQSDNAVGQRSGSGSASRSQIRKDSLEVESVDSQKKSRANDTVQTIDYEAFYEGPDSSRASSSHNYVSDSPSIYSQGGI</sequence>
<accession>A0A9W4KFN5</accession>
<protein>
    <recommendedName>
        <fullName evidence="3">Rhodopsin domain-containing protein</fullName>
    </recommendedName>
</protein>
<gene>
    <name evidence="4" type="ORF">PEGY_LOCUS8200</name>
</gene>
<dbReference type="EMBL" id="CAJVRC010000887">
    <property type="protein sequence ID" value="CAG8905508.1"/>
    <property type="molecule type" value="Genomic_DNA"/>
</dbReference>
<feature type="domain" description="Rhodopsin" evidence="3">
    <location>
        <begin position="51"/>
        <end position="302"/>
    </location>
</feature>
<keyword evidence="2" id="KW-1133">Transmembrane helix</keyword>
<feature type="transmembrane region" description="Helical" evidence="2">
    <location>
        <begin position="279"/>
        <end position="297"/>
    </location>
</feature>
<feature type="compositionally biased region" description="Basic and acidic residues" evidence="1">
    <location>
        <begin position="353"/>
        <end position="371"/>
    </location>
</feature>
<proteinExistence type="predicted"/>
<dbReference type="AlphaFoldDB" id="A0A9W4KFN5"/>
<feature type="compositionally biased region" description="Polar residues" evidence="1">
    <location>
        <begin position="390"/>
        <end position="411"/>
    </location>
</feature>
<feature type="transmembrane region" description="Helical" evidence="2">
    <location>
        <begin position="163"/>
        <end position="181"/>
    </location>
</feature>
<feature type="transmembrane region" description="Helical" evidence="2">
    <location>
        <begin position="238"/>
        <end position="259"/>
    </location>
</feature>
<comment type="caution">
    <text evidence="4">The sequence shown here is derived from an EMBL/GenBank/DDBJ whole genome shotgun (WGS) entry which is preliminary data.</text>
</comment>
<dbReference type="PANTHER" id="PTHR38794">
    <property type="entry name" value="INTEGRAL MEMBRANE PROTEIN"/>
    <property type="match status" value="1"/>
</dbReference>
<feature type="region of interest" description="Disordered" evidence="1">
    <location>
        <begin position="324"/>
        <end position="411"/>
    </location>
</feature>
<evidence type="ECO:0000256" key="1">
    <source>
        <dbReference type="SAM" id="MobiDB-lite"/>
    </source>
</evidence>
<dbReference type="Proteomes" id="UP001154252">
    <property type="component" value="Unassembled WGS sequence"/>
</dbReference>
<dbReference type="PANTHER" id="PTHR38794:SF3">
    <property type="entry name" value="INTEGRAL MEMBRANE PROTEIN"/>
    <property type="match status" value="1"/>
</dbReference>
<evidence type="ECO:0000313" key="4">
    <source>
        <dbReference type="EMBL" id="CAG8905508.1"/>
    </source>
</evidence>
<dbReference type="Pfam" id="PF20684">
    <property type="entry name" value="Fung_rhodopsin"/>
    <property type="match status" value="1"/>
</dbReference>
<feature type="transmembrane region" description="Helical" evidence="2">
    <location>
        <begin position="67"/>
        <end position="90"/>
    </location>
</feature>
<keyword evidence="5" id="KW-1185">Reference proteome</keyword>
<feature type="transmembrane region" description="Helical" evidence="2">
    <location>
        <begin position="30"/>
        <end position="55"/>
    </location>
</feature>
<feature type="transmembrane region" description="Helical" evidence="2">
    <location>
        <begin position="131"/>
        <end position="151"/>
    </location>
</feature>
<reference evidence="4" key="1">
    <citation type="submission" date="2021-07" db="EMBL/GenBank/DDBJ databases">
        <authorList>
            <person name="Branca A.L. A."/>
        </authorList>
    </citation>
    <scope>NUCLEOTIDE SEQUENCE</scope>
</reference>
<keyword evidence="2" id="KW-0812">Transmembrane</keyword>
<evidence type="ECO:0000259" key="3">
    <source>
        <dbReference type="Pfam" id="PF20684"/>
    </source>
</evidence>
<evidence type="ECO:0000256" key="2">
    <source>
        <dbReference type="SAM" id="Phobius"/>
    </source>
</evidence>
<feature type="transmembrane region" description="Helical" evidence="2">
    <location>
        <begin position="201"/>
        <end position="226"/>
    </location>
</feature>
<organism evidence="4 5">
    <name type="scientific">Penicillium egyptiacum</name>
    <dbReference type="NCBI Taxonomy" id="1303716"/>
    <lineage>
        <taxon>Eukaryota</taxon>
        <taxon>Fungi</taxon>
        <taxon>Dikarya</taxon>
        <taxon>Ascomycota</taxon>
        <taxon>Pezizomycotina</taxon>
        <taxon>Eurotiomycetes</taxon>
        <taxon>Eurotiomycetidae</taxon>
        <taxon>Eurotiales</taxon>
        <taxon>Aspergillaceae</taxon>
        <taxon>Penicillium</taxon>
    </lineage>
</organism>
<dbReference type="OrthoDB" id="3918601at2759"/>
<dbReference type="InterPro" id="IPR049326">
    <property type="entry name" value="Rhodopsin_dom_fungi"/>
</dbReference>
<feature type="compositionally biased region" description="Polar residues" evidence="1">
    <location>
        <begin position="324"/>
        <end position="338"/>
    </location>
</feature>
<keyword evidence="2" id="KW-0472">Membrane</keyword>
<evidence type="ECO:0000313" key="5">
    <source>
        <dbReference type="Proteomes" id="UP001154252"/>
    </source>
</evidence>